<keyword evidence="4" id="KW-1185">Reference proteome</keyword>
<evidence type="ECO:0000256" key="1">
    <source>
        <dbReference type="ARBA" id="ARBA00023002"/>
    </source>
</evidence>
<dbReference type="Pfam" id="PF01613">
    <property type="entry name" value="Flavin_Reduct"/>
    <property type="match status" value="1"/>
</dbReference>
<evidence type="ECO:0000313" key="3">
    <source>
        <dbReference type="EMBL" id="THH09735.1"/>
    </source>
</evidence>
<evidence type="ECO:0000313" key="4">
    <source>
        <dbReference type="Proteomes" id="UP000308199"/>
    </source>
</evidence>
<gene>
    <name evidence="3" type="ORF">EW145_g1810</name>
</gene>
<dbReference type="EMBL" id="SGPK01000054">
    <property type="protein sequence ID" value="THH09735.1"/>
    <property type="molecule type" value="Genomic_DNA"/>
</dbReference>
<dbReference type="AlphaFoldDB" id="A0A4S4LDL6"/>
<keyword evidence="1" id="KW-0560">Oxidoreductase</keyword>
<dbReference type="SUPFAM" id="SSF50475">
    <property type="entry name" value="FMN-binding split barrel"/>
    <property type="match status" value="1"/>
</dbReference>
<dbReference type="PANTHER" id="PTHR30466">
    <property type="entry name" value="FLAVIN REDUCTASE"/>
    <property type="match status" value="1"/>
</dbReference>
<dbReference type="PANTHER" id="PTHR30466:SF1">
    <property type="entry name" value="FMN REDUCTASE (NADH) RUTF"/>
    <property type="match status" value="1"/>
</dbReference>
<comment type="caution">
    <text evidence="3">The sequence shown here is derived from an EMBL/GenBank/DDBJ whole genome shotgun (WGS) entry which is preliminary data.</text>
</comment>
<dbReference type="Gene3D" id="2.30.110.10">
    <property type="entry name" value="Electron Transport, Fmn-binding Protein, Chain A"/>
    <property type="match status" value="1"/>
</dbReference>
<protein>
    <recommendedName>
        <fullName evidence="2">Flavin reductase like domain-containing protein</fullName>
    </recommendedName>
</protein>
<dbReference type="GO" id="GO:0042602">
    <property type="term" value="F:riboflavin reductase (NADPH) activity"/>
    <property type="evidence" value="ECO:0007669"/>
    <property type="project" value="TreeGrafter"/>
</dbReference>
<proteinExistence type="predicted"/>
<organism evidence="3 4">
    <name type="scientific">Phellinidium pouzarii</name>
    <dbReference type="NCBI Taxonomy" id="167371"/>
    <lineage>
        <taxon>Eukaryota</taxon>
        <taxon>Fungi</taxon>
        <taxon>Dikarya</taxon>
        <taxon>Basidiomycota</taxon>
        <taxon>Agaricomycotina</taxon>
        <taxon>Agaricomycetes</taxon>
        <taxon>Hymenochaetales</taxon>
        <taxon>Hymenochaetaceae</taxon>
        <taxon>Phellinidium</taxon>
    </lineage>
</organism>
<dbReference type="SMART" id="SM00903">
    <property type="entry name" value="Flavin_Reduct"/>
    <property type="match status" value="1"/>
</dbReference>
<accession>A0A4S4LDL6</accession>
<dbReference type="InterPro" id="IPR002563">
    <property type="entry name" value="Flavin_Rdtase-like_dom"/>
</dbReference>
<name>A0A4S4LDL6_9AGAM</name>
<dbReference type="GO" id="GO:0010181">
    <property type="term" value="F:FMN binding"/>
    <property type="evidence" value="ECO:0007669"/>
    <property type="project" value="InterPro"/>
</dbReference>
<dbReference type="Proteomes" id="UP000308199">
    <property type="component" value="Unassembled WGS sequence"/>
</dbReference>
<evidence type="ECO:0000259" key="2">
    <source>
        <dbReference type="SMART" id="SM00903"/>
    </source>
</evidence>
<dbReference type="InterPro" id="IPR012349">
    <property type="entry name" value="Split_barrel_FMN-bd"/>
</dbReference>
<sequence>MIALVHRQSQYRGWHRILFDKSSRLRRCLSTTEDTTKDALRKLLREIAQPVAVVTALYPLEADGKTHSTFHGATLSSFTSIALDPHPLIAFSLRIPSRMATSLKTLMQYSVHERIPKLGLVVNLLSSTQADVAHRFARADIFPEPFRITPYTLTADGLPMLTNSLGALSCSLVTCMPLQSLCDADADADGQEQVDKSSGGGIISELFISRVVRVESMESLEKEKNALPLLYHQRRYATTRLLDSIPENKCEYSLKISPSYHS</sequence>
<reference evidence="3 4" key="1">
    <citation type="submission" date="2019-02" db="EMBL/GenBank/DDBJ databases">
        <title>Genome sequencing of the rare red list fungi Phellinidium pouzarii.</title>
        <authorList>
            <person name="Buettner E."/>
            <person name="Kellner H."/>
        </authorList>
    </citation>
    <scope>NUCLEOTIDE SEQUENCE [LARGE SCALE GENOMIC DNA]</scope>
    <source>
        <strain evidence="3 4">DSM 108285</strain>
    </source>
</reference>
<feature type="domain" description="Flavin reductase like" evidence="2">
    <location>
        <begin position="44"/>
        <end position="238"/>
    </location>
</feature>
<dbReference type="OrthoDB" id="2015405at2759"/>
<dbReference type="InterPro" id="IPR050268">
    <property type="entry name" value="NADH-dep_flavin_reductase"/>
</dbReference>